<dbReference type="Proteomes" id="UP000326354">
    <property type="component" value="Chromosome"/>
</dbReference>
<dbReference type="SMART" id="SM00530">
    <property type="entry name" value="HTH_XRE"/>
    <property type="match status" value="1"/>
</dbReference>
<dbReference type="Gene3D" id="2.10.109.10">
    <property type="entry name" value="Umud Fragment, subunit A"/>
    <property type="match status" value="1"/>
</dbReference>
<feature type="domain" description="HTH cro/C1-type" evidence="2">
    <location>
        <begin position="9"/>
        <end position="64"/>
    </location>
</feature>
<evidence type="ECO:0000259" key="2">
    <source>
        <dbReference type="PROSITE" id="PS50943"/>
    </source>
</evidence>
<dbReference type="Gene3D" id="1.10.260.40">
    <property type="entry name" value="lambda repressor-like DNA-binding domains"/>
    <property type="match status" value="1"/>
</dbReference>
<dbReference type="GO" id="GO:0003677">
    <property type="term" value="F:DNA binding"/>
    <property type="evidence" value="ECO:0007669"/>
    <property type="project" value="UniProtKB-KW"/>
</dbReference>
<dbReference type="AlphaFoldDB" id="A0A5S9IKT8"/>
<dbReference type="EMBL" id="AP019860">
    <property type="protein sequence ID" value="BBM83201.1"/>
    <property type="molecule type" value="Genomic_DNA"/>
</dbReference>
<dbReference type="PANTHER" id="PTHR46797:SF1">
    <property type="entry name" value="METHYLPHOSPHONATE SYNTHASE"/>
    <property type="match status" value="1"/>
</dbReference>
<gene>
    <name evidence="3" type="ORF">UABAM_01552</name>
</gene>
<reference evidence="3 4" key="1">
    <citation type="submission" date="2019-08" db="EMBL/GenBank/DDBJ databases">
        <title>Complete genome sequence of Candidatus Uab amorphum.</title>
        <authorList>
            <person name="Shiratori T."/>
            <person name="Suzuki S."/>
            <person name="Kakizawa Y."/>
            <person name="Ishida K."/>
        </authorList>
    </citation>
    <scope>NUCLEOTIDE SEQUENCE [LARGE SCALE GENOMIC DNA]</scope>
    <source>
        <strain evidence="3 4">SRT547</strain>
    </source>
</reference>
<sequence length="249" mass="29326">MTSVFGKKIREARKNLKLTLDDVAKKIKTSKGYLSEIENGKKNPPSDKMIRKLCKVLNIDRKILLRLSHIDKIPEDIKQELHVSKIITPSKYLKEKGNELSSILEEEYNKRKSMPEDYVPLVSNYEKIEGDFEEYIKNVQEYIRFRLHKALVVFALQIFDDTMERKVFPCFSKGNIVFFSKIEHIHRNDFVFVIYQNQAGMQKIFRQVVESNRGKIYLKALNPRLRREIVVPRKSIVGIWRAIGRLDLL</sequence>
<evidence type="ECO:0000313" key="3">
    <source>
        <dbReference type="EMBL" id="BBM83201.1"/>
    </source>
</evidence>
<dbReference type="CDD" id="cd00093">
    <property type="entry name" value="HTH_XRE"/>
    <property type="match status" value="1"/>
</dbReference>
<dbReference type="InterPro" id="IPR001387">
    <property type="entry name" value="Cro/C1-type_HTH"/>
</dbReference>
<dbReference type="InterPro" id="IPR039418">
    <property type="entry name" value="LexA-like"/>
</dbReference>
<dbReference type="InterPro" id="IPR036286">
    <property type="entry name" value="LexA/Signal_pep-like_sf"/>
</dbReference>
<dbReference type="SUPFAM" id="SSF51306">
    <property type="entry name" value="LexA/Signal peptidase"/>
    <property type="match status" value="1"/>
</dbReference>
<dbReference type="GO" id="GO:0005829">
    <property type="term" value="C:cytosol"/>
    <property type="evidence" value="ECO:0007669"/>
    <property type="project" value="TreeGrafter"/>
</dbReference>
<dbReference type="InterPro" id="IPR050807">
    <property type="entry name" value="TransReg_Diox_bact_type"/>
</dbReference>
<dbReference type="OrthoDB" id="9812960at2"/>
<name>A0A5S9IKT8_UABAM</name>
<keyword evidence="4" id="KW-1185">Reference proteome</keyword>
<evidence type="ECO:0000256" key="1">
    <source>
        <dbReference type="ARBA" id="ARBA00023125"/>
    </source>
</evidence>
<proteinExistence type="predicted"/>
<dbReference type="PANTHER" id="PTHR46797">
    <property type="entry name" value="HTH-TYPE TRANSCRIPTIONAL REGULATOR"/>
    <property type="match status" value="1"/>
</dbReference>
<dbReference type="InterPro" id="IPR015927">
    <property type="entry name" value="Peptidase_S24_S26A/B/C"/>
</dbReference>
<keyword evidence="1" id="KW-0238">DNA-binding</keyword>
<dbReference type="Pfam" id="PF12844">
    <property type="entry name" value="HTH_19"/>
    <property type="match status" value="1"/>
</dbReference>
<dbReference type="CDD" id="cd06529">
    <property type="entry name" value="S24_LexA-like"/>
    <property type="match status" value="1"/>
</dbReference>
<dbReference type="PROSITE" id="PS50943">
    <property type="entry name" value="HTH_CROC1"/>
    <property type="match status" value="1"/>
</dbReference>
<evidence type="ECO:0000313" key="4">
    <source>
        <dbReference type="Proteomes" id="UP000326354"/>
    </source>
</evidence>
<dbReference type="RefSeq" id="WP_151967411.1">
    <property type="nucleotide sequence ID" value="NZ_AP019860.1"/>
</dbReference>
<dbReference type="Pfam" id="PF00717">
    <property type="entry name" value="Peptidase_S24"/>
    <property type="match status" value="1"/>
</dbReference>
<dbReference type="InterPro" id="IPR010982">
    <property type="entry name" value="Lambda_DNA-bd_dom_sf"/>
</dbReference>
<organism evidence="3 4">
    <name type="scientific">Uabimicrobium amorphum</name>
    <dbReference type="NCBI Taxonomy" id="2596890"/>
    <lineage>
        <taxon>Bacteria</taxon>
        <taxon>Pseudomonadati</taxon>
        <taxon>Planctomycetota</taxon>
        <taxon>Candidatus Uabimicrobiia</taxon>
        <taxon>Candidatus Uabimicrobiales</taxon>
        <taxon>Candidatus Uabimicrobiaceae</taxon>
        <taxon>Candidatus Uabimicrobium</taxon>
    </lineage>
</organism>
<dbReference type="GO" id="GO:0003700">
    <property type="term" value="F:DNA-binding transcription factor activity"/>
    <property type="evidence" value="ECO:0007669"/>
    <property type="project" value="TreeGrafter"/>
</dbReference>
<protein>
    <submittedName>
        <fullName evidence="3">Putative HTH-type transcriptional regulatorRghRB</fullName>
    </submittedName>
</protein>
<dbReference type="SUPFAM" id="SSF47413">
    <property type="entry name" value="lambda repressor-like DNA-binding domains"/>
    <property type="match status" value="1"/>
</dbReference>
<dbReference type="KEGG" id="uam:UABAM_01552"/>
<accession>A0A5S9IKT8</accession>